<sequence>MAGDFRMSTALDRQGSVTIVGASLAGIRCAETLRREGFAGRITLVGEETHVPYDRPPLSKQVLSGAWELDRVVLADHDKMNELNITTRLGVRATSLDAQSRRVTLADDSTIDADAVVIATGAALRRLPGTESLPGVHGLRTWDDALGLRSALEALAPESRVVLVGAGFIGQEVATAAVAAGHKVTILEGLSVPLLPIVGEHVASFLVEMIENSGATLRTGVTVTGIEGPRDGALAGWVGLEGNESIPADLIVVGIGVTPSTQWLEGSGLTLENGVVTDRHLFAGPGVVAIGDVARFHWSDAGHNELVRIEHWQMAVDHGVHAAKSLLAGPSDAETFAAVPYFWSDQWGKKIQVLGHPGASDDVVLALPRDEEGRFLALFHQDGFITGVLGVSKPRQLMAFRGLLATGGTMDDAKDIAL</sequence>
<evidence type="ECO:0000259" key="6">
    <source>
        <dbReference type="Pfam" id="PF14759"/>
    </source>
</evidence>
<dbReference type="EMBL" id="CAFABE010000110">
    <property type="protein sequence ID" value="CAB4834134.1"/>
    <property type="molecule type" value="Genomic_DNA"/>
</dbReference>
<dbReference type="PANTHER" id="PTHR43557:SF2">
    <property type="entry name" value="RIESKE DOMAIN-CONTAINING PROTEIN-RELATED"/>
    <property type="match status" value="1"/>
</dbReference>
<protein>
    <submittedName>
        <fullName evidence="7">Unannotated protein</fullName>
    </submittedName>
</protein>
<keyword evidence="2" id="KW-0285">Flavoprotein</keyword>
<evidence type="ECO:0000256" key="3">
    <source>
        <dbReference type="ARBA" id="ARBA00022827"/>
    </source>
</evidence>
<accession>A0A6J7AML9</accession>
<dbReference type="Gene3D" id="3.50.50.60">
    <property type="entry name" value="FAD/NAD(P)-binding domain"/>
    <property type="match status" value="2"/>
</dbReference>
<feature type="domain" description="Reductase C-terminal" evidence="6">
    <location>
        <begin position="341"/>
        <end position="413"/>
    </location>
</feature>
<dbReference type="GO" id="GO:0005737">
    <property type="term" value="C:cytoplasm"/>
    <property type="evidence" value="ECO:0007669"/>
    <property type="project" value="TreeGrafter"/>
</dbReference>
<evidence type="ECO:0000313" key="9">
    <source>
        <dbReference type="EMBL" id="CAB5026402.1"/>
    </source>
</evidence>
<evidence type="ECO:0000256" key="1">
    <source>
        <dbReference type="ARBA" id="ARBA00001974"/>
    </source>
</evidence>
<dbReference type="InterPro" id="IPR028202">
    <property type="entry name" value="Reductase_C"/>
</dbReference>
<dbReference type="PRINTS" id="PR00368">
    <property type="entry name" value="FADPNR"/>
</dbReference>
<dbReference type="Pfam" id="PF07992">
    <property type="entry name" value="Pyr_redox_2"/>
    <property type="match status" value="1"/>
</dbReference>
<comment type="cofactor">
    <cofactor evidence="1">
        <name>FAD</name>
        <dbReference type="ChEBI" id="CHEBI:57692"/>
    </cofactor>
</comment>
<dbReference type="Gene3D" id="3.30.390.30">
    <property type="match status" value="1"/>
</dbReference>
<dbReference type="PANTHER" id="PTHR43557">
    <property type="entry name" value="APOPTOSIS-INDUCING FACTOR 1"/>
    <property type="match status" value="1"/>
</dbReference>
<evidence type="ECO:0000313" key="7">
    <source>
        <dbReference type="EMBL" id="CAB4834134.1"/>
    </source>
</evidence>
<feature type="domain" description="FAD/NAD(P)-binding" evidence="5">
    <location>
        <begin position="16"/>
        <end position="319"/>
    </location>
</feature>
<dbReference type="InterPro" id="IPR016156">
    <property type="entry name" value="FAD/NAD-linked_Rdtase_dimer_sf"/>
</dbReference>
<evidence type="ECO:0000256" key="4">
    <source>
        <dbReference type="ARBA" id="ARBA00023002"/>
    </source>
</evidence>
<keyword evidence="4" id="KW-0560">Oxidoreductase</keyword>
<dbReference type="AlphaFoldDB" id="A0A6J7AML9"/>
<dbReference type="InterPro" id="IPR050446">
    <property type="entry name" value="FAD-oxidoreductase/Apoptosis"/>
</dbReference>
<evidence type="ECO:0000313" key="8">
    <source>
        <dbReference type="EMBL" id="CAB4859657.1"/>
    </source>
</evidence>
<dbReference type="EMBL" id="CAFBLT010000001">
    <property type="protein sequence ID" value="CAB4859657.1"/>
    <property type="molecule type" value="Genomic_DNA"/>
</dbReference>
<dbReference type="SUPFAM" id="SSF55424">
    <property type="entry name" value="FAD/NAD-linked reductases, dimerisation (C-terminal) domain"/>
    <property type="match status" value="1"/>
</dbReference>
<name>A0A6J7AML9_9ZZZZ</name>
<evidence type="ECO:0000259" key="5">
    <source>
        <dbReference type="Pfam" id="PF07992"/>
    </source>
</evidence>
<dbReference type="PRINTS" id="PR00411">
    <property type="entry name" value="PNDRDTASEI"/>
</dbReference>
<keyword evidence="3" id="KW-0274">FAD</keyword>
<gene>
    <name evidence="7" type="ORF">UFOPK3164_01588</name>
    <name evidence="8" type="ORF">UFOPK3427_00102</name>
    <name evidence="9" type="ORF">UFOPK4112_01251</name>
</gene>
<dbReference type="EMBL" id="CAFBPM010000012">
    <property type="protein sequence ID" value="CAB5026402.1"/>
    <property type="molecule type" value="Genomic_DNA"/>
</dbReference>
<reference evidence="7" key="1">
    <citation type="submission" date="2020-05" db="EMBL/GenBank/DDBJ databases">
        <authorList>
            <person name="Chiriac C."/>
            <person name="Salcher M."/>
            <person name="Ghai R."/>
            <person name="Kavagutti S V."/>
        </authorList>
    </citation>
    <scope>NUCLEOTIDE SEQUENCE</scope>
</reference>
<organism evidence="7">
    <name type="scientific">freshwater metagenome</name>
    <dbReference type="NCBI Taxonomy" id="449393"/>
    <lineage>
        <taxon>unclassified sequences</taxon>
        <taxon>metagenomes</taxon>
        <taxon>ecological metagenomes</taxon>
    </lineage>
</organism>
<proteinExistence type="predicted"/>
<dbReference type="SUPFAM" id="SSF51905">
    <property type="entry name" value="FAD/NAD(P)-binding domain"/>
    <property type="match status" value="2"/>
</dbReference>
<dbReference type="GO" id="GO:0016651">
    <property type="term" value="F:oxidoreductase activity, acting on NAD(P)H"/>
    <property type="evidence" value="ECO:0007669"/>
    <property type="project" value="TreeGrafter"/>
</dbReference>
<dbReference type="InterPro" id="IPR036188">
    <property type="entry name" value="FAD/NAD-bd_sf"/>
</dbReference>
<evidence type="ECO:0000256" key="2">
    <source>
        <dbReference type="ARBA" id="ARBA00022630"/>
    </source>
</evidence>
<dbReference type="Pfam" id="PF14759">
    <property type="entry name" value="Reductase_C"/>
    <property type="match status" value="1"/>
</dbReference>
<dbReference type="InterPro" id="IPR023753">
    <property type="entry name" value="FAD/NAD-binding_dom"/>
</dbReference>